<feature type="region of interest" description="Disordered" evidence="1">
    <location>
        <begin position="160"/>
        <end position="210"/>
    </location>
</feature>
<dbReference type="AlphaFoldDB" id="A0A8S4QVX5"/>
<gene>
    <name evidence="2" type="primary">jg19048</name>
    <name evidence="2" type="ORF">PAEG_LOCUS6651</name>
</gene>
<keyword evidence="3" id="KW-1185">Reference proteome</keyword>
<name>A0A8S4QVX5_9NEOP</name>
<proteinExistence type="predicted"/>
<protein>
    <submittedName>
        <fullName evidence="2">Jg19048 protein</fullName>
    </submittedName>
</protein>
<dbReference type="EMBL" id="CAKXAJ010020236">
    <property type="protein sequence ID" value="CAH2220867.1"/>
    <property type="molecule type" value="Genomic_DNA"/>
</dbReference>
<evidence type="ECO:0000313" key="2">
    <source>
        <dbReference type="EMBL" id="CAH2220867.1"/>
    </source>
</evidence>
<comment type="caution">
    <text evidence="2">The sequence shown here is derived from an EMBL/GenBank/DDBJ whole genome shotgun (WGS) entry which is preliminary data.</text>
</comment>
<organism evidence="2 3">
    <name type="scientific">Pararge aegeria aegeria</name>
    <dbReference type="NCBI Taxonomy" id="348720"/>
    <lineage>
        <taxon>Eukaryota</taxon>
        <taxon>Metazoa</taxon>
        <taxon>Ecdysozoa</taxon>
        <taxon>Arthropoda</taxon>
        <taxon>Hexapoda</taxon>
        <taxon>Insecta</taxon>
        <taxon>Pterygota</taxon>
        <taxon>Neoptera</taxon>
        <taxon>Endopterygota</taxon>
        <taxon>Lepidoptera</taxon>
        <taxon>Glossata</taxon>
        <taxon>Ditrysia</taxon>
        <taxon>Papilionoidea</taxon>
        <taxon>Nymphalidae</taxon>
        <taxon>Satyrinae</taxon>
        <taxon>Satyrini</taxon>
        <taxon>Parargina</taxon>
        <taxon>Pararge</taxon>
    </lineage>
</organism>
<feature type="compositionally biased region" description="Polar residues" evidence="1">
    <location>
        <begin position="192"/>
        <end position="203"/>
    </location>
</feature>
<evidence type="ECO:0000313" key="3">
    <source>
        <dbReference type="Proteomes" id="UP000838756"/>
    </source>
</evidence>
<feature type="region of interest" description="Disordered" evidence="1">
    <location>
        <begin position="45"/>
        <end position="77"/>
    </location>
</feature>
<feature type="compositionally biased region" description="Basic and acidic residues" evidence="1">
    <location>
        <begin position="55"/>
        <end position="77"/>
    </location>
</feature>
<reference evidence="2" key="1">
    <citation type="submission" date="2022-03" db="EMBL/GenBank/DDBJ databases">
        <authorList>
            <person name="Lindestad O."/>
        </authorList>
    </citation>
    <scope>NUCLEOTIDE SEQUENCE</scope>
</reference>
<accession>A0A8S4QVX5</accession>
<evidence type="ECO:0000256" key="1">
    <source>
        <dbReference type="SAM" id="MobiDB-lite"/>
    </source>
</evidence>
<dbReference type="Proteomes" id="UP000838756">
    <property type="component" value="Unassembled WGS sequence"/>
</dbReference>
<sequence length="239" mass="27601">MSLTRNIIYSSGISQNQEQDEHLLQLLGNTGLSEPVPSLMSLTMKIINGGPNQSGKHEQHDQNTPEKPDPGKRNKEKPIKISCIIPTATEIQEKNTEELENKEINTKEPINKLQEVQQNRTDIKTYPRKRNGDNIKKNSRNMPTTTEIQKNITEEKENQEINSGEPIFEQQLNRSENRREKKTYPGKKTTLKTENPNNTQAENKIQRIKCTDEKSKTEELTKNNKNSKKIQNSKFIYFK</sequence>